<keyword evidence="2" id="KW-1185">Reference proteome</keyword>
<evidence type="ECO:0000313" key="2">
    <source>
        <dbReference type="Proteomes" id="UP000308836"/>
    </source>
</evidence>
<name>A0AC61R7R1_9FIRM</name>
<dbReference type="Proteomes" id="UP000308836">
    <property type="component" value="Unassembled WGS sequence"/>
</dbReference>
<organism evidence="1 2">
    <name type="scientific">Dubosiella muris</name>
    <dbReference type="NCBI Taxonomy" id="3038133"/>
    <lineage>
        <taxon>Bacteria</taxon>
        <taxon>Bacillati</taxon>
        <taxon>Bacillota</taxon>
        <taxon>Erysipelotrichia</taxon>
        <taxon>Erysipelotrichales</taxon>
        <taxon>Erysipelotrichaceae</taxon>
        <taxon>Dubosiella</taxon>
    </lineage>
</organism>
<evidence type="ECO:0000313" key="1">
    <source>
        <dbReference type="EMBL" id="TGY66001.1"/>
    </source>
</evidence>
<protein>
    <submittedName>
        <fullName evidence="1">Uncharacterized protein</fullName>
    </submittedName>
</protein>
<reference evidence="1" key="1">
    <citation type="submission" date="2019-04" db="EMBL/GenBank/DDBJ databases">
        <title>Microbes associate with the intestines of laboratory mice.</title>
        <authorList>
            <person name="Navarre W."/>
            <person name="Wong E."/>
            <person name="Huang K."/>
            <person name="Tropini C."/>
            <person name="Ng K."/>
            <person name="Yu B."/>
        </authorList>
    </citation>
    <scope>NUCLEOTIDE SEQUENCE</scope>
    <source>
        <strain evidence="1">NM09_H32</strain>
    </source>
</reference>
<dbReference type="EMBL" id="SRYG01000010">
    <property type="protein sequence ID" value="TGY66001.1"/>
    <property type="molecule type" value="Genomic_DNA"/>
</dbReference>
<proteinExistence type="predicted"/>
<gene>
    <name evidence="1" type="ORF">E5336_05805</name>
</gene>
<comment type="caution">
    <text evidence="1">The sequence shown here is derived from an EMBL/GenBank/DDBJ whole genome shotgun (WGS) entry which is preliminary data.</text>
</comment>
<sequence>MLTLCGVVCLIASIALQITLFILKANGVAGISPGYFLYSAFLFALAVYLWILGARERHWKEERDC</sequence>
<accession>A0AC61R7R1</accession>